<name>A0A4V6KTK1_9SPHI</name>
<dbReference type="GeneID" id="78464915"/>
<sequence>MPNIYIISGCNGAGKTTASYTVLPEILDCREFVNADNIAAGISPFNPQSVAVSAGRIMLERIAELIKSKVDFAFETTLSTRSYRNLVIDAQKIGYSVTVLYFWLDSPLLAIQRVKKRVENGGHNIPSDVIERRYQRGLENLFNIYIPICDRWLVFDNMDLIPEIIAQGDKFGEFVANSEIWSTLKSKYHNER</sequence>
<gene>
    <name evidence="4" type="ORF">NCTC11429_04312</name>
</gene>
<dbReference type="Pfam" id="PF06414">
    <property type="entry name" value="Zeta_toxin"/>
    <property type="match status" value="1"/>
</dbReference>
<dbReference type="PANTHER" id="PTHR39206:SF1">
    <property type="entry name" value="SLL8004 PROTEIN"/>
    <property type="match status" value="1"/>
</dbReference>
<evidence type="ECO:0000259" key="3">
    <source>
        <dbReference type="Pfam" id="PF06414"/>
    </source>
</evidence>
<dbReference type="STRING" id="1123265.GCA_000686625_02557"/>
<dbReference type="Gene3D" id="3.40.50.300">
    <property type="entry name" value="P-loop containing nucleotide triphosphate hydrolases"/>
    <property type="match status" value="1"/>
</dbReference>
<dbReference type="Proteomes" id="UP000308196">
    <property type="component" value="Chromosome"/>
</dbReference>
<evidence type="ECO:0000313" key="4">
    <source>
        <dbReference type="EMBL" id="VTR51318.1"/>
    </source>
</evidence>
<protein>
    <submittedName>
        <fullName evidence="4">Uncharacterized protein conserved in bacteria</fullName>
    </submittedName>
</protein>
<evidence type="ECO:0000313" key="5">
    <source>
        <dbReference type="Proteomes" id="UP000308196"/>
    </source>
</evidence>
<dbReference type="InterPro" id="IPR010488">
    <property type="entry name" value="Zeta_toxin_domain"/>
</dbReference>
<keyword evidence="1" id="KW-0547">Nucleotide-binding</keyword>
<feature type="domain" description="Zeta toxin" evidence="3">
    <location>
        <begin position="2"/>
        <end position="142"/>
    </location>
</feature>
<dbReference type="EMBL" id="LR590484">
    <property type="protein sequence ID" value="VTR51318.1"/>
    <property type="molecule type" value="Genomic_DNA"/>
</dbReference>
<keyword evidence="2" id="KW-0067">ATP-binding</keyword>
<reference evidence="4 5" key="1">
    <citation type="submission" date="2019-05" db="EMBL/GenBank/DDBJ databases">
        <authorList>
            <consortium name="Pathogen Informatics"/>
        </authorList>
    </citation>
    <scope>NUCLEOTIDE SEQUENCE [LARGE SCALE GENOMIC DNA]</scope>
    <source>
        <strain evidence="4 5">NCTC11429</strain>
    </source>
</reference>
<dbReference type="KEGG" id="stha:NCTC11429_04312"/>
<dbReference type="GO" id="GO:0005524">
    <property type="term" value="F:ATP binding"/>
    <property type="evidence" value="ECO:0007669"/>
    <property type="project" value="UniProtKB-KW"/>
</dbReference>
<proteinExistence type="predicted"/>
<evidence type="ECO:0000256" key="1">
    <source>
        <dbReference type="ARBA" id="ARBA00022741"/>
    </source>
</evidence>
<accession>A0A4V6KTK1</accession>
<dbReference type="InterPro" id="IPR027417">
    <property type="entry name" value="P-loop_NTPase"/>
</dbReference>
<organism evidence="4 5">
    <name type="scientific">Sphingobacterium thalpophilum</name>
    <dbReference type="NCBI Taxonomy" id="259"/>
    <lineage>
        <taxon>Bacteria</taxon>
        <taxon>Pseudomonadati</taxon>
        <taxon>Bacteroidota</taxon>
        <taxon>Sphingobacteriia</taxon>
        <taxon>Sphingobacteriales</taxon>
        <taxon>Sphingobacteriaceae</taxon>
        <taxon>Sphingobacterium</taxon>
    </lineage>
</organism>
<evidence type="ECO:0000256" key="2">
    <source>
        <dbReference type="ARBA" id="ARBA00022840"/>
    </source>
</evidence>
<dbReference type="RefSeq" id="WP_028069685.1">
    <property type="nucleotide sequence ID" value="NZ_CP141191.1"/>
</dbReference>
<dbReference type="PANTHER" id="PTHR39206">
    <property type="entry name" value="SLL8004 PROTEIN"/>
    <property type="match status" value="1"/>
</dbReference>
<dbReference type="AlphaFoldDB" id="A0A4V6KTK1"/>
<dbReference type="GO" id="GO:0016301">
    <property type="term" value="F:kinase activity"/>
    <property type="evidence" value="ECO:0007669"/>
    <property type="project" value="InterPro"/>
</dbReference>
<dbReference type="SUPFAM" id="SSF52540">
    <property type="entry name" value="P-loop containing nucleoside triphosphate hydrolases"/>
    <property type="match status" value="1"/>
</dbReference>